<evidence type="ECO:0000313" key="2">
    <source>
        <dbReference type="Proteomes" id="UP000269396"/>
    </source>
</evidence>
<dbReference type="AlphaFoldDB" id="A0A183NJF3"/>
<protein>
    <submittedName>
        <fullName evidence="1">Uncharacterized protein</fullName>
    </submittedName>
</protein>
<keyword evidence="2" id="KW-1185">Reference proteome</keyword>
<gene>
    <name evidence="1" type="ORF">SMTD_LOCUS2239</name>
</gene>
<organism evidence="1 2">
    <name type="scientific">Schistosoma mattheei</name>
    <dbReference type="NCBI Taxonomy" id="31246"/>
    <lineage>
        <taxon>Eukaryota</taxon>
        <taxon>Metazoa</taxon>
        <taxon>Spiralia</taxon>
        <taxon>Lophotrochozoa</taxon>
        <taxon>Platyhelminthes</taxon>
        <taxon>Trematoda</taxon>
        <taxon>Digenea</taxon>
        <taxon>Strigeidida</taxon>
        <taxon>Schistosomatoidea</taxon>
        <taxon>Schistosomatidae</taxon>
        <taxon>Schistosoma</taxon>
    </lineage>
</organism>
<proteinExistence type="predicted"/>
<feature type="non-terminal residue" evidence="1">
    <location>
        <position position="1"/>
    </location>
</feature>
<reference evidence="1 2" key="1">
    <citation type="submission" date="2018-11" db="EMBL/GenBank/DDBJ databases">
        <authorList>
            <consortium name="Pathogen Informatics"/>
        </authorList>
    </citation>
    <scope>NUCLEOTIDE SEQUENCE [LARGE SCALE GENOMIC DNA]</scope>
    <source>
        <strain>Denwood</strain>
        <strain evidence="2">Zambia</strain>
    </source>
</reference>
<accession>A0A183NJF3</accession>
<dbReference type="EMBL" id="UZAL01002931">
    <property type="protein sequence ID" value="VDO85318.1"/>
    <property type="molecule type" value="Genomic_DNA"/>
</dbReference>
<evidence type="ECO:0000313" key="1">
    <source>
        <dbReference type="EMBL" id="VDO85318.1"/>
    </source>
</evidence>
<dbReference type="Proteomes" id="UP000269396">
    <property type="component" value="Unassembled WGS sequence"/>
</dbReference>
<name>A0A183NJF3_9TREM</name>
<sequence length="146" mass="17052">VYSTLVYLATNPLQTLLTIPTSLLSTSLIHHQSTFTYHILLMKQKYCLLAFGQLTHALIGLLWRHGDQCFQSYTDCLPDYFCLITNLSRWFQYTNRIQLVGNDNYHHELNHSFNLNNNNFTLRPELIEELYDFESGLETPSNSNVF</sequence>